<dbReference type="GO" id="GO:0072546">
    <property type="term" value="C:EMC complex"/>
    <property type="evidence" value="ECO:0007669"/>
    <property type="project" value="UniProtKB-UniRule"/>
</dbReference>
<dbReference type="FunFam" id="1.25.40.10:FF:001208">
    <property type="entry name" value="Tetratricopeptide repeat domain-containing protein"/>
    <property type="match status" value="1"/>
</dbReference>
<dbReference type="RefSeq" id="XP_064671396.1">
    <property type="nucleotide sequence ID" value="XM_064816713.1"/>
</dbReference>
<comment type="subcellular location">
    <subcellularLocation>
        <location evidence="4">Endoplasmic reticulum membrane</location>
        <topology evidence="4">Peripheral membrane protein</topology>
        <orientation evidence="4">Cytoplasmic side</orientation>
    </subcellularLocation>
</comment>
<keyword evidence="7" id="KW-1185">Reference proteome</keyword>
<gene>
    <name evidence="6" type="ORF">N656DRAFT_788730</name>
</gene>
<evidence type="ECO:0000313" key="7">
    <source>
        <dbReference type="Proteomes" id="UP001302812"/>
    </source>
</evidence>
<keyword evidence="1" id="KW-0677">Repeat</keyword>
<dbReference type="Pfam" id="PF22890">
    <property type="entry name" value="TPR_EMC2"/>
    <property type="match status" value="1"/>
</dbReference>
<dbReference type="InterPro" id="IPR039856">
    <property type="entry name" value="EMC2-like"/>
</dbReference>
<dbReference type="SUPFAM" id="SSF48452">
    <property type="entry name" value="TPR-like"/>
    <property type="match status" value="1"/>
</dbReference>
<reference evidence="6" key="2">
    <citation type="submission" date="2023-05" db="EMBL/GenBank/DDBJ databases">
        <authorList>
            <consortium name="Lawrence Berkeley National Laboratory"/>
            <person name="Steindorff A."/>
            <person name="Hensen N."/>
            <person name="Bonometti L."/>
            <person name="Westerberg I."/>
            <person name="Brannstrom I.O."/>
            <person name="Guillou S."/>
            <person name="Cros-Aarteil S."/>
            <person name="Calhoun S."/>
            <person name="Haridas S."/>
            <person name="Kuo A."/>
            <person name="Mondo S."/>
            <person name="Pangilinan J."/>
            <person name="Riley R."/>
            <person name="Labutti K."/>
            <person name="Andreopoulos B."/>
            <person name="Lipzen A."/>
            <person name="Chen C."/>
            <person name="Yanf M."/>
            <person name="Daum C."/>
            <person name="Ng V."/>
            <person name="Clum A."/>
            <person name="Ohm R."/>
            <person name="Martin F."/>
            <person name="Silar P."/>
            <person name="Natvig D."/>
            <person name="Lalanne C."/>
            <person name="Gautier V."/>
            <person name="Ament-Velasquez S.L."/>
            <person name="Kruys A."/>
            <person name="Hutchinson M.I."/>
            <person name="Powell A.J."/>
            <person name="Barry K."/>
            <person name="Miller A.N."/>
            <person name="Grigoriev I.V."/>
            <person name="Debuchy R."/>
            <person name="Gladieux P."/>
            <person name="Thoren M.H."/>
            <person name="Johannesson H."/>
        </authorList>
    </citation>
    <scope>NUCLEOTIDE SEQUENCE</scope>
    <source>
        <strain evidence="6">CBS 508.74</strain>
    </source>
</reference>
<organism evidence="6 7">
    <name type="scientific">Canariomyces notabilis</name>
    <dbReference type="NCBI Taxonomy" id="2074819"/>
    <lineage>
        <taxon>Eukaryota</taxon>
        <taxon>Fungi</taxon>
        <taxon>Dikarya</taxon>
        <taxon>Ascomycota</taxon>
        <taxon>Pezizomycotina</taxon>
        <taxon>Sordariomycetes</taxon>
        <taxon>Sordariomycetidae</taxon>
        <taxon>Sordariales</taxon>
        <taxon>Chaetomiaceae</taxon>
        <taxon>Canariomyces</taxon>
    </lineage>
</organism>
<protein>
    <recommendedName>
        <fullName evidence="4">ER membrane protein complex subunit 2</fullName>
    </recommendedName>
</protein>
<proteinExistence type="inferred from homology"/>
<keyword evidence="4" id="KW-0472">Membrane</keyword>
<evidence type="ECO:0000259" key="5">
    <source>
        <dbReference type="Pfam" id="PF22890"/>
    </source>
</evidence>
<feature type="domain" description="EMC2 TPR-like" evidence="5">
    <location>
        <begin position="111"/>
        <end position="212"/>
    </location>
</feature>
<comment type="subunit">
    <text evidence="4">Component of the ER membrane protein complex (EMC).</text>
</comment>
<comment type="similarity">
    <text evidence="4">Belongs to the EMC2 family.</text>
</comment>
<dbReference type="InterPro" id="IPR019734">
    <property type="entry name" value="TPR_rpt"/>
</dbReference>
<sequence>MAPSLLYPATQLPPASALALSQQAPAVLRSSPATVSSSPLSALFSAPEKPELWIKYENLILSCLRTGDDQAAHQCLERLVARFGNGNERVQALRGLVKEAEAQDDSALEEVLKEYEQILAENDTNIPIAKRRIALLRSMGRVSDAASALVQLLEFSPTDAEAWSELSDIYLSQGLYPQAIYAMEEVLLLAPNAWNIHARLGELQFMAATAPGVAGGSYQKYMAEAIKRFARSVELCDDYLRGYYGLKLVCKTLLSGGSNKTAKQTDDEFAIPDTRNTERLNELATAKLSEIVRHSTARDQGWRGYDEAEIAAARQLLSDDVAASSAIER</sequence>
<dbReference type="PANTHER" id="PTHR12760">
    <property type="entry name" value="TETRATRICOPEPTIDE REPEAT PROTEIN"/>
    <property type="match status" value="1"/>
</dbReference>
<dbReference type="InterPro" id="IPR011990">
    <property type="entry name" value="TPR-like_helical_dom_sf"/>
</dbReference>
<dbReference type="PROSITE" id="PS50005">
    <property type="entry name" value="TPR"/>
    <property type="match status" value="1"/>
</dbReference>
<evidence type="ECO:0000256" key="1">
    <source>
        <dbReference type="ARBA" id="ARBA00022737"/>
    </source>
</evidence>
<feature type="repeat" description="TPR" evidence="3">
    <location>
        <begin position="160"/>
        <end position="193"/>
    </location>
</feature>
<name>A0AAN6YTS8_9PEZI</name>
<dbReference type="GeneID" id="89940838"/>
<dbReference type="EMBL" id="MU853338">
    <property type="protein sequence ID" value="KAK4113826.1"/>
    <property type="molecule type" value="Genomic_DNA"/>
</dbReference>
<keyword evidence="2 3" id="KW-0802">TPR repeat</keyword>
<keyword evidence="4" id="KW-0256">Endoplasmic reticulum</keyword>
<comment type="caution">
    <text evidence="6">The sequence shown here is derived from an EMBL/GenBank/DDBJ whole genome shotgun (WGS) entry which is preliminary data.</text>
</comment>
<evidence type="ECO:0000256" key="4">
    <source>
        <dbReference type="RuleBase" id="RU367091"/>
    </source>
</evidence>
<dbReference type="Proteomes" id="UP001302812">
    <property type="component" value="Unassembled WGS sequence"/>
</dbReference>
<comment type="function">
    <text evidence="4">Part of the endoplasmic reticulum membrane protein complex (EMC) that enables the energy-independent insertion into endoplasmic reticulum membranes of newly synthesized membrane proteins.</text>
</comment>
<reference evidence="6" key="1">
    <citation type="journal article" date="2023" name="Mol. Phylogenet. Evol.">
        <title>Genome-scale phylogeny and comparative genomics of the fungal order Sordariales.</title>
        <authorList>
            <person name="Hensen N."/>
            <person name="Bonometti L."/>
            <person name="Westerberg I."/>
            <person name="Brannstrom I.O."/>
            <person name="Guillou S."/>
            <person name="Cros-Aarteil S."/>
            <person name="Calhoun S."/>
            <person name="Haridas S."/>
            <person name="Kuo A."/>
            <person name="Mondo S."/>
            <person name="Pangilinan J."/>
            <person name="Riley R."/>
            <person name="LaButti K."/>
            <person name="Andreopoulos B."/>
            <person name="Lipzen A."/>
            <person name="Chen C."/>
            <person name="Yan M."/>
            <person name="Daum C."/>
            <person name="Ng V."/>
            <person name="Clum A."/>
            <person name="Steindorff A."/>
            <person name="Ohm R.A."/>
            <person name="Martin F."/>
            <person name="Silar P."/>
            <person name="Natvig D.O."/>
            <person name="Lalanne C."/>
            <person name="Gautier V."/>
            <person name="Ament-Velasquez S.L."/>
            <person name="Kruys A."/>
            <person name="Hutchinson M.I."/>
            <person name="Powell A.J."/>
            <person name="Barry K."/>
            <person name="Miller A.N."/>
            <person name="Grigoriev I.V."/>
            <person name="Debuchy R."/>
            <person name="Gladieux P."/>
            <person name="Hiltunen Thoren M."/>
            <person name="Johannesson H."/>
        </authorList>
    </citation>
    <scope>NUCLEOTIDE SEQUENCE</scope>
    <source>
        <strain evidence="6">CBS 508.74</strain>
    </source>
</reference>
<evidence type="ECO:0000256" key="3">
    <source>
        <dbReference type="PROSITE-ProRule" id="PRU00339"/>
    </source>
</evidence>
<accession>A0AAN6YTS8</accession>
<dbReference type="Gene3D" id="1.25.40.10">
    <property type="entry name" value="Tetratricopeptide repeat domain"/>
    <property type="match status" value="1"/>
</dbReference>
<dbReference type="InterPro" id="IPR055217">
    <property type="entry name" value="TPR_EMC2"/>
</dbReference>
<evidence type="ECO:0000256" key="2">
    <source>
        <dbReference type="ARBA" id="ARBA00022803"/>
    </source>
</evidence>
<dbReference type="AlphaFoldDB" id="A0AAN6YTS8"/>
<evidence type="ECO:0000313" key="6">
    <source>
        <dbReference type="EMBL" id="KAK4113826.1"/>
    </source>
</evidence>